<evidence type="ECO:0000256" key="1">
    <source>
        <dbReference type="ARBA" id="ARBA00004370"/>
    </source>
</evidence>
<feature type="domain" description="Type II/III secretion system secretin-like" evidence="7">
    <location>
        <begin position="186"/>
        <end position="335"/>
    </location>
</feature>
<dbReference type="InterPro" id="IPR005644">
    <property type="entry name" value="NolW-like"/>
</dbReference>
<evidence type="ECO:0000256" key="3">
    <source>
        <dbReference type="ARBA" id="ARBA00023136"/>
    </source>
</evidence>
<dbReference type="InterPro" id="IPR050810">
    <property type="entry name" value="Bact_Secretion_Sys_Channel"/>
</dbReference>
<dbReference type="Pfam" id="PF00263">
    <property type="entry name" value="Secretin"/>
    <property type="match status" value="1"/>
</dbReference>
<dbReference type="Pfam" id="PF03958">
    <property type="entry name" value="Secretin_N"/>
    <property type="match status" value="1"/>
</dbReference>
<sequence length="365" mass="39990">MKKVILVLIVLCLAVPVFARDLFLQTKSQNQPPASGQPSQANSSFAIQKFSLKYANAKDARDMLTNLLADGEGVSVNEKLNMLVLRASAKTIANVASLVKQLDVPPLQVHVEAKIIMLKNGNGDANNPTTMGPSWKFLNKGNVNDYVQLLTTQTLTMAASSLGLYAQVLSGNYNAYLDAIEKKIGYDLIASPWVTALNNEEAQILIGSKYGYRTLTVTQTSTTQNVEFLEVGTKLKFTPRINDDGYIVMDILPSVSEGSVTNDLPSEDTTETRNKVLVKDGQSIVIGGLTKRYDTVTDIGVPILQHIPFIGMLFRRTQILSEKRDLMVIVTPHIVTPEFLSAMAEKAEKMEKEANKKAQGATLVR</sequence>
<feature type="chain" id="PRO_5009514711" evidence="6">
    <location>
        <begin position="20"/>
        <end position="365"/>
    </location>
</feature>
<dbReference type="GO" id="GO:0015627">
    <property type="term" value="C:type II protein secretion system complex"/>
    <property type="evidence" value="ECO:0007669"/>
    <property type="project" value="TreeGrafter"/>
</dbReference>
<evidence type="ECO:0000259" key="8">
    <source>
        <dbReference type="Pfam" id="PF03958"/>
    </source>
</evidence>
<dbReference type="GO" id="GO:0009306">
    <property type="term" value="P:protein secretion"/>
    <property type="evidence" value="ECO:0007669"/>
    <property type="project" value="InterPro"/>
</dbReference>
<name>A0A1F4U2Q9_UNCSA</name>
<evidence type="ECO:0000256" key="5">
    <source>
        <dbReference type="RuleBase" id="RU004004"/>
    </source>
</evidence>
<dbReference type="EMBL" id="MEUJ01000011">
    <property type="protein sequence ID" value="OGC39265.1"/>
    <property type="molecule type" value="Genomic_DNA"/>
</dbReference>
<accession>A0A1F4U2Q9</accession>
<dbReference type="PANTHER" id="PTHR30332">
    <property type="entry name" value="PROBABLE GENERAL SECRETION PATHWAY PROTEIN D"/>
    <property type="match status" value="1"/>
</dbReference>
<dbReference type="AlphaFoldDB" id="A0A1F4U2Q9"/>
<dbReference type="Gene3D" id="3.30.1370.120">
    <property type="match status" value="1"/>
</dbReference>
<dbReference type="PANTHER" id="PTHR30332:SF24">
    <property type="entry name" value="SECRETIN GSPD-RELATED"/>
    <property type="match status" value="1"/>
</dbReference>
<comment type="subcellular location">
    <subcellularLocation>
        <location evidence="5">Cell outer membrane</location>
    </subcellularLocation>
    <subcellularLocation>
        <location evidence="1">Membrane</location>
    </subcellularLocation>
</comment>
<protein>
    <submittedName>
        <fullName evidence="9">Uncharacterized protein</fullName>
    </submittedName>
</protein>
<dbReference type="PRINTS" id="PR00811">
    <property type="entry name" value="BCTERIALGSPD"/>
</dbReference>
<keyword evidence="5" id="KW-0813">Transport</keyword>
<organism evidence="9 10">
    <name type="scientific">candidate division WOR-1 bacterium RIFOXYC2_FULL_46_14</name>
    <dbReference type="NCBI Taxonomy" id="1802587"/>
    <lineage>
        <taxon>Bacteria</taxon>
        <taxon>Bacillati</taxon>
        <taxon>Saganbacteria</taxon>
    </lineage>
</organism>
<feature type="signal peptide" evidence="6">
    <location>
        <begin position="1"/>
        <end position="19"/>
    </location>
</feature>
<dbReference type="Proteomes" id="UP000179242">
    <property type="component" value="Unassembled WGS sequence"/>
</dbReference>
<dbReference type="GO" id="GO:0009279">
    <property type="term" value="C:cell outer membrane"/>
    <property type="evidence" value="ECO:0007669"/>
    <property type="project" value="UniProtKB-SubCell"/>
</dbReference>
<gene>
    <name evidence="9" type="ORF">A2438_07045</name>
</gene>
<evidence type="ECO:0000256" key="4">
    <source>
        <dbReference type="RuleBase" id="RU004003"/>
    </source>
</evidence>
<keyword evidence="2 6" id="KW-0732">Signal</keyword>
<evidence type="ECO:0000256" key="2">
    <source>
        <dbReference type="ARBA" id="ARBA00022729"/>
    </source>
</evidence>
<evidence type="ECO:0000256" key="6">
    <source>
        <dbReference type="SAM" id="SignalP"/>
    </source>
</evidence>
<dbReference type="InterPro" id="IPR038591">
    <property type="entry name" value="NolW-like_sf"/>
</dbReference>
<dbReference type="InterPro" id="IPR004846">
    <property type="entry name" value="T2SS/T3SS_dom"/>
</dbReference>
<feature type="domain" description="NolW-like" evidence="8">
    <location>
        <begin position="50"/>
        <end position="108"/>
    </location>
</feature>
<proteinExistence type="inferred from homology"/>
<comment type="similarity">
    <text evidence="4">Belongs to the bacterial secretin family.</text>
</comment>
<comment type="caution">
    <text evidence="9">The sequence shown here is derived from an EMBL/GenBank/DDBJ whole genome shotgun (WGS) entry which is preliminary data.</text>
</comment>
<reference evidence="9 10" key="1">
    <citation type="journal article" date="2016" name="Nat. Commun.">
        <title>Thousands of microbial genomes shed light on interconnected biogeochemical processes in an aquifer system.</title>
        <authorList>
            <person name="Anantharaman K."/>
            <person name="Brown C.T."/>
            <person name="Hug L.A."/>
            <person name="Sharon I."/>
            <person name="Castelle C.J."/>
            <person name="Probst A.J."/>
            <person name="Thomas B.C."/>
            <person name="Singh A."/>
            <person name="Wilkins M.J."/>
            <person name="Karaoz U."/>
            <person name="Brodie E.L."/>
            <person name="Williams K.H."/>
            <person name="Hubbard S.S."/>
            <person name="Banfield J.F."/>
        </authorList>
    </citation>
    <scope>NUCLEOTIDE SEQUENCE [LARGE SCALE GENOMIC DNA]</scope>
</reference>
<evidence type="ECO:0000259" key="7">
    <source>
        <dbReference type="Pfam" id="PF00263"/>
    </source>
</evidence>
<dbReference type="InterPro" id="IPR001775">
    <property type="entry name" value="GspD/PilQ"/>
</dbReference>
<keyword evidence="3" id="KW-0472">Membrane</keyword>
<evidence type="ECO:0000313" key="9">
    <source>
        <dbReference type="EMBL" id="OGC39265.1"/>
    </source>
</evidence>
<evidence type="ECO:0000313" key="10">
    <source>
        <dbReference type="Proteomes" id="UP000179242"/>
    </source>
</evidence>